<feature type="compositionally biased region" description="Basic residues" evidence="1">
    <location>
        <begin position="360"/>
        <end position="375"/>
    </location>
</feature>
<feature type="compositionally biased region" description="Acidic residues" evidence="1">
    <location>
        <begin position="379"/>
        <end position="395"/>
    </location>
</feature>
<feature type="compositionally biased region" description="Basic and acidic residues" evidence="1">
    <location>
        <begin position="625"/>
        <end position="648"/>
    </location>
</feature>
<feature type="region of interest" description="Disordered" evidence="1">
    <location>
        <begin position="84"/>
        <end position="202"/>
    </location>
</feature>
<dbReference type="STRING" id="37992.A0A4Z0Z515"/>
<feature type="compositionally biased region" description="Basic residues" evidence="1">
    <location>
        <begin position="479"/>
        <end position="488"/>
    </location>
</feature>
<protein>
    <submittedName>
        <fullName evidence="2">Uncharacterized protein</fullName>
    </submittedName>
</protein>
<evidence type="ECO:0000313" key="2">
    <source>
        <dbReference type="EMBL" id="TGJ86771.1"/>
    </source>
</evidence>
<reference evidence="2 3" key="1">
    <citation type="submission" date="2019-03" db="EMBL/GenBank/DDBJ databases">
        <title>Draft genome sequence of Xylaria hypoxylon DSM 108379, a ubiquitous saprotrophic-parasitic fungi on hardwood.</title>
        <authorList>
            <person name="Buettner E."/>
            <person name="Leonhardt S."/>
            <person name="Gebauer A.M."/>
            <person name="Liers C."/>
            <person name="Hofrichter M."/>
            <person name="Kellner H."/>
        </authorList>
    </citation>
    <scope>NUCLEOTIDE SEQUENCE [LARGE SCALE GENOMIC DNA]</scope>
    <source>
        <strain evidence="2 3">DSM 108379</strain>
    </source>
</reference>
<comment type="caution">
    <text evidence="2">The sequence shown here is derived from an EMBL/GenBank/DDBJ whole genome shotgun (WGS) entry which is preliminary data.</text>
</comment>
<evidence type="ECO:0000256" key="1">
    <source>
        <dbReference type="SAM" id="MobiDB-lite"/>
    </source>
</evidence>
<keyword evidence="3" id="KW-1185">Reference proteome</keyword>
<feature type="compositionally biased region" description="Polar residues" evidence="1">
    <location>
        <begin position="84"/>
        <end position="95"/>
    </location>
</feature>
<feature type="compositionally biased region" description="Acidic residues" evidence="1">
    <location>
        <begin position="9"/>
        <end position="20"/>
    </location>
</feature>
<gene>
    <name evidence="2" type="ORF">E0Z10_g1988</name>
</gene>
<sequence>MTRRKVIADSEDEDEGDDDVLLLQPGGESNRPEPEPLSPHHRPSSPAAHNRSSDVTDPSFFADVYDNQQSLAVQQSHLVENIVRQSQRASASSGDVSLPVKKKGRANPSSGTDVTSPMVPSRPRNHTNFYVDDVSEFTTPRKSTGQEWEVPSSPEDATAPNHTECPTSKEQIYSERKRRLSGLVSSPAAVEMPADEETTPRVPFEDIAVEDQLDGGLTAGATSTPVTKRAKLFHHDYVLPDTSKFYIAQSSLTTMQKLEYQKINVSNGQGGLPGSLPNQKSSGATTIAYSTPSGYSSIPPLPWEESLAQPASAQRNETINISSSPDMVDSGFDLPNGMVPVANMEIEIPVPSKSRESPVRRRSRTPVSKGRKRARRVLEEDELCQDNTWDSDDFDLPQGPYKPRAPKRRSVTAAGFVGVQSNTDTLEDISNEPMVPTQSPPKIPAPTLPDTDPPEPEPEPQPEPQPELQPELQHEPLTRKRGRKKKQPATKIPPADIEINEDLYLNQKSASPDKAAAAEPSPEKPKKKRGRPRKSDSSKAAEGPLPELPIADELPRTDSPRKDNNLDTSAAVTRKQKDSKQKAKEGKSKTSEEIEDTGSKESRLPLKEVDNNPRTPSKPVSTKESPAETRTEPRDEKATPKTQLKENPKLGASQSKVTYRVGLSKRSRIAPLLKSIRK</sequence>
<name>A0A4Z0Z515_9PEZI</name>
<dbReference type="OrthoDB" id="5404794at2759"/>
<feature type="compositionally biased region" description="Low complexity" evidence="1">
    <location>
        <begin position="508"/>
        <end position="520"/>
    </location>
</feature>
<dbReference type="AlphaFoldDB" id="A0A4Z0Z515"/>
<evidence type="ECO:0000313" key="3">
    <source>
        <dbReference type="Proteomes" id="UP000297716"/>
    </source>
</evidence>
<dbReference type="Proteomes" id="UP000297716">
    <property type="component" value="Unassembled WGS sequence"/>
</dbReference>
<feature type="compositionally biased region" description="Basic and acidic residues" evidence="1">
    <location>
        <begin position="575"/>
        <end position="611"/>
    </location>
</feature>
<feature type="region of interest" description="Disordered" evidence="1">
    <location>
        <begin position="1"/>
        <end position="61"/>
    </location>
</feature>
<accession>A0A4Z0Z515</accession>
<feature type="compositionally biased region" description="Polar residues" evidence="1">
    <location>
        <begin position="136"/>
        <end position="146"/>
    </location>
</feature>
<dbReference type="EMBL" id="SKBN01000022">
    <property type="protein sequence ID" value="TGJ86771.1"/>
    <property type="molecule type" value="Genomic_DNA"/>
</dbReference>
<proteinExistence type="predicted"/>
<feature type="region of interest" description="Disordered" evidence="1">
    <location>
        <begin position="348"/>
        <end position="657"/>
    </location>
</feature>
<feature type="compositionally biased region" description="Polar residues" evidence="1">
    <location>
        <begin position="612"/>
        <end position="624"/>
    </location>
</feature>
<feature type="compositionally biased region" description="Polar residues" evidence="1">
    <location>
        <begin position="160"/>
        <end position="171"/>
    </location>
</feature>
<organism evidence="2 3">
    <name type="scientific">Xylaria hypoxylon</name>
    <dbReference type="NCBI Taxonomy" id="37992"/>
    <lineage>
        <taxon>Eukaryota</taxon>
        <taxon>Fungi</taxon>
        <taxon>Dikarya</taxon>
        <taxon>Ascomycota</taxon>
        <taxon>Pezizomycotina</taxon>
        <taxon>Sordariomycetes</taxon>
        <taxon>Xylariomycetidae</taxon>
        <taxon>Xylariales</taxon>
        <taxon>Xylariaceae</taxon>
        <taxon>Xylaria</taxon>
    </lineage>
</organism>
<feature type="compositionally biased region" description="Pro residues" evidence="1">
    <location>
        <begin position="438"/>
        <end position="447"/>
    </location>
</feature>
<feature type="compositionally biased region" description="Basic and acidic residues" evidence="1">
    <location>
        <begin position="553"/>
        <end position="565"/>
    </location>
</feature>